<dbReference type="Gene3D" id="3.50.50.60">
    <property type="entry name" value="FAD/NAD(P)-binding domain"/>
    <property type="match status" value="1"/>
</dbReference>
<comment type="similarity">
    <text evidence="3">Belongs to the flavin monoamine oxidase family.</text>
</comment>
<evidence type="ECO:0000313" key="10">
    <source>
        <dbReference type="RefSeq" id="XP_012945727.1"/>
    </source>
</evidence>
<keyword evidence="4" id="KW-0963">Cytoplasm</keyword>
<keyword evidence="7" id="KW-0560">Oxidoreductase</keyword>
<evidence type="ECO:0000256" key="4">
    <source>
        <dbReference type="ARBA" id="ARBA00022490"/>
    </source>
</evidence>
<dbReference type="InterPro" id="IPR036188">
    <property type="entry name" value="FAD/NAD-bd_sf"/>
</dbReference>
<dbReference type="Pfam" id="PF01593">
    <property type="entry name" value="Amino_oxidase"/>
    <property type="match status" value="1"/>
</dbReference>
<name>A0ABM1ADQ6_APLCA</name>
<gene>
    <name evidence="10" type="primary">LOC101853656</name>
</gene>
<keyword evidence="5" id="KW-0285">Flavoprotein</keyword>
<feature type="domain" description="Amine oxidase" evidence="8">
    <location>
        <begin position="16"/>
        <end position="489"/>
    </location>
</feature>
<dbReference type="PANTHER" id="PTHR10742:SF405">
    <property type="entry name" value="PEROXISOMAL N(1)-ACETYL-SPERMINE_SPERMIDINE OXIDASE"/>
    <property type="match status" value="1"/>
</dbReference>
<evidence type="ECO:0000256" key="1">
    <source>
        <dbReference type="ARBA" id="ARBA00001974"/>
    </source>
</evidence>
<organism evidence="9 10">
    <name type="scientific">Aplysia californica</name>
    <name type="common">California sea hare</name>
    <dbReference type="NCBI Taxonomy" id="6500"/>
    <lineage>
        <taxon>Eukaryota</taxon>
        <taxon>Metazoa</taxon>
        <taxon>Spiralia</taxon>
        <taxon>Lophotrochozoa</taxon>
        <taxon>Mollusca</taxon>
        <taxon>Gastropoda</taxon>
        <taxon>Heterobranchia</taxon>
        <taxon>Euthyneura</taxon>
        <taxon>Tectipleura</taxon>
        <taxon>Aplysiida</taxon>
        <taxon>Aplysioidea</taxon>
        <taxon>Aplysiidae</taxon>
        <taxon>Aplysia</taxon>
    </lineage>
</organism>
<keyword evidence="6" id="KW-0274">FAD</keyword>
<comment type="cofactor">
    <cofactor evidence="1">
        <name>FAD</name>
        <dbReference type="ChEBI" id="CHEBI:57692"/>
    </cofactor>
</comment>
<dbReference type="Gene3D" id="3.90.660.10">
    <property type="match status" value="1"/>
</dbReference>
<evidence type="ECO:0000259" key="8">
    <source>
        <dbReference type="Pfam" id="PF01593"/>
    </source>
</evidence>
<dbReference type="PANTHER" id="PTHR10742">
    <property type="entry name" value="FLAVIN MONOAMINE OXIDASE"/>
    <property type="match status" value="1"/>
</dbReference>
<dbReference type="SUPFAM" id="SSF51905">
    <property type="entry name" value="FAD/NAD(P)-binding domain"/>
    <property type="match status" value="1"/>
</dbReference>
<sequence length="507" mass="56473">MATQNNSKVVVIGAGIAGVSAALKLVYNGIPDVTLLEAQDYIGGRVKAAMIDGSPADLGAQFIHGRTGNPVYEIAAKLKRIPFAVSINPREESLTNPGNIFYTSSGHKIQRDEVNDLIPLLDEVVEEEPTDGNGKSVQEALESVYSKFLSDNEGKINPAKKEVYEAAYRWFSKYIQVDNATDDLSLLSCDSEYVVLPGDRFTDVDNGMSGLVATLAEQLPPGVVQLNTPVSRIDWTGEETDNPIQSSGSKPVRVTCENGNTIEADHVIVTISIGCLKATHKTLFQPLLPVPVQEAVEHTGFGLIGKIFLQFEEAFWEDYRESTQDNYFESYELLWLDSHLPTIQSDKSKRKTKSGHPWWYGFHSVETMYSHPKVLEMWLTTEQTELSDDLSDEEVMAVCTDVLRAFIKDFPVPDPLAIYRTKWFNNPYIRGTYSYASTQFRKQDKKHFGRPVPSYQDPQVLFAGEAYSKEFQSTFHGALISGDNTADLLLSKHGLKPQTKLIDLVSP</sequence>
<evidence type="ECO:0000256" key="6">
    <source>
        <dbReference type="ARBA" id="ARBA00022827"/>
    </source>
</evidence>
<dbReference type="InterPro" id="IPR050281">
    <property type="entry name" value="Flavin_monoamine_oxidase"/>
</dbReference>
<accession>A0ABM1ADQ6</accession>
<dbReference type="SUPFAM" id="SSF54373">
    <property type="entry name" value="FAD-linked reductases, C-terminal domain"/>
    <property type="match status" value="1"/>
</dbReference>
<protein>
    <submittedName>
        <fullName evidence="10">Spermine oxidase</fullName>
    </submittedName>
</protein>
<evidence type="ECO:0000256" key="7">
    <source>
        <dbReference type="ARBA" id="ARBA00023002"/>
    </source>
</evidence>
<evidence type="ECO:0000313" key="9">
    <source>
        <dbReference type="Proteomes" id="UP000694888"/>
    </source>
</evidence>
<dbReference type="Proteomes" id="UP000694888">
    <property type="component" value="Unplaced"/>
</dbReference>
<evidence type="ECO:0000256" key="2">
    <source>
        <dbReference type="ARBA" id="ARBA00004496"/>
    </source>
</evidence>
<dbReference type="RefSeq" id="XP_012945727.1">
    <property type="nucleotide sequence ID" value="XM_013090273.2"/>
</dbReference>
<evidence type="ECO:0000256" key="3">
    <source>
        <dbReference type="ARBA" id="ARBA00005995"/>
    </source>
</evidence>
<proteinExistence type="inferred from homology"/>
<reference evidence="10" key="1">
    <citation type="submission" date="2025-08" db="UniProtKB">
        <authorList>
            <consortium name="RefSeq"/>
        </authorList>
    </citation>
    <scope>IDENTIFICATION</scope>
</reference>
<evidence type="ECO:0000256" key="5">
    <source>
        <dbReference type="ARBA" id="ARBA00022630"/>
    </source>
</evidence>
<dbReference type="InterPro" id="IPR002937">
    <property type="entry name" value="Amino_oxidase"/>
</dbReference>
<comment type="subcellular location">
    <subcellularLocation>
        <location evidence="2">Cytoplasm</location>
    </subcellularLocation>
</comment>
<dbReference type="GeneID" id="101853656"/>
<keyword evidence="9" id="KW-1185">Reference proteome</keyword>